<dbReference type="Pfam" id="PF00266">
    <property type="entry name" value="Aminotran_5"/>
    <property type="match status" value="1"/>
</dbReference>
<evidence type="ECO:0000259" key="2">
    <source>
        <dbReference type="Pfam" id="PF00266"/>
    </source>
</evidence>
<dbReference type="OrthoDB" id="5978656at2759"/>
<name>A0A0C3B2P1_PILCF</name>
<dbReference type="SUPFAM" id="SSF53383">
    <property type="entry name" value="PLP-dependent transferases"/>
    <property type="match status" value="1"/>
</dbReference>
<reference evidence="4" key="2">
    <citation type="submission" date="2015-01" db="EMBL/GenBank/DDBJ databases">
        <title>Evolutionary Origins and Diversification of the Mycorrhizal Mutualists.</title>
        <authorList>
            <consortium name="DOE Joint Genome Institute"/>
            <consortium name="Mycorrhizal Genomics Consortium"/>
            <person name="Kohler A."/>
            <person name="Kuo A."/>
            <person name="Nagy L.G."/>
            <person name="Floudas D."/>
            <person name="Copeland A."/>
            <person name="Barry K.W."/>
            <person name="Cichocki N."/>
            <person name="Veneault-Fourrey C."/>
            <person name="LaButti K."/>
            <person name="Lindquist E.A."/>
            <person name="Lipzen A."/>
            <person name="Lundell T."/>
            <person name="Morin E."/>
            <person name="Murat C."/>
            <person name="Riley R."/>
            <person name="Ohm R."/>
            <person name="Sun H."/>
            <person name="Tunlid A."/>
            <person name="Henrissat B."/>
            <person name="Grigoriev I.V."/>
            <person name="Hibbett D.S."/>
            <person name="Martin F."/>
        </authorList>
    </citation>
    <scope>NUCLEOTIDE SEQUENCE [LARGE SCALE GENOMIC DNA]</scope>
    <source>
        <strain evidence="4">F 1598</strain>
    </source>
</reference>
<dbReference type="InterPro" id="IPR015422">
    <property type="entry name" value="PyrdxlP-dep_Trfase_small"/>
</dbReference>
<proteinExistence type="predicted"/>
<dbReference type="InterPro" id="IPR015424">
    <property type="entry name" value="PyrdxlP-dep_Trfase"/>
</dbReference>
<sequence length="433" mass="49051">MPDWTFTDEKSLALPAVVDLRQHEELFKSVPPPFGHALHKFFGFDPEYINLNHGSYGSLPNLVREAADKLTTLVESNPDKFIRFTSLPLLTHVRERLAKFIGANTDEVVLVPNASHGINTVLKNFEWQQGDILIDATTTYNSIMKTLQYISDITPHPQVSEFKLEFPTTHAQIISSFRDHLRSLPRQSNSPNNPQKIVAVIDSIASNPGVLLPWREMINICREEGVWSVIDAAHSIGQELNINVGASGCDFWITNCHKWLLAQRSCAILYVPKRNQHLIKSAFPTPYTYVSPSDESFPRFVLQFEWTGTIDVVPYLTIGTTLDFRQWLGGEEKINAYCHSVALEGGRRLAEILGTEVNIRLPIPSQIKYSWAIDQTLREQLLNVWNTYVAHFPHNGKIWVRCSAQVWSEVSDFEHAGKALRAICEEIVEAHGK</sequence>
<dbReference type="InParanoid" id="A0A0C3B2P1"/>
<dbReference type="EMBL" id="KN833004">
    <property type="protein sequence ID" value="KIM80478.1"/>
    <property type="molecule type" value="Genomic_DNA"/>
</dbReference>
<feature type="domain" description="Aminotransferase class V" evidence="2">
    <location>
        <begin position="90"/>
        <end position="357"/>
    </location>
</feature>
<evidence type="ECO:0000313" key="4">
    <source>
        <dbReference type="Proteomes" id="UP000054166"/>
    </source>
</evidence>
<dbReference type="FunCoup" id="A0A0C3B2P1">
    <property type="interactions" value="15"/>
</dbReference>
<evidence type="ECO:0000256" key="1">
    <source>
        <dbReference type="ARBA" id="ARBA00022898"/>
    </source>
</evidence>
<dbReference type="PANTHER" id="PTHR43092:SF2">
    <property type="entry name" value="HERCYNYLCYSTEINE SULFOXIDE LYASE"/>
    <property type="match status" value="1"/>
</dbReference>
<keyword evidence="1" id="KW-0663">Pyridoxal phosphate</keyword>
<dbReference type="InterPro" id="IPR015421">
    <property type="entry name" value="PyrdxlP-dep_Trfase_major"/>
</dbReference>
<dbReference type="HOGENOM" id="CLU_003433_3_0_1"/>
<keyword evidence="4" id="KW-1185">Reference proteome</keyword>
<protein>
    <recommendedName>
        <fullName evidence="2">Aminotransferase class V domain-containing protein</fullName>
    </recommendedName>
</protein>
<dbReference type="AlphaFoldDB" id="A0A0C3B2P1"/>
<dbReference type="Gene3D" id="3.90.1150.10">
    <property type="entry name" value="Aspartate Aminotransferase, domain 1"/>
    <property type="match status" value="1"/>
</dbReference>
<accession>A0A0C3B2P1</accession>
<gene>
    <name evidence="3" type="ORF">PILCRDRAFT_73256</name>
</gene>
<evidence type="ECO:0000313" key="3">
    <source>
        <dbReference type="EMBL" id="KIM80478.1"/>
    </source>
</evidence>
<dbReference type="Proteomes" id="UP000054166">
    <property type="component" value="Unassembled WGS sequence"/>
</dbReference>
<reference evidence="3 4" key="1">
    <citation type="submission" date="2014-04" db="EMBL/GenBank/DDBJ databases">
        <authorList>
            <consortium name="DOE Joint Genome Institute"/>
            <person name="Kuo A."/>
            <person name="Tarkka M."/>
            <person name="Buscot F."/>
            <person name="Kohler A."/>
            <person name="Nagy L.G."/>
            <person name="Floudas D."/>
            <person name="Copeland A."/>
            <person name="Barry K.W."/>
            <person name="Cichocki N."/>
            <person name="Veneault-Fourrey C."/>
            <person name="LaButti K."/>
            <person name="Lindquist E.A."/>
            <person name="Lipzen A."/>
            <person name="Lundell T."/>
            <person name="Morin E."/>
            <person name="Murat C."/>
            <person name="Sun H."/>
            <person name="Tunlid A."/>
            <person name="Henrissat B."/>
            <person name="Grigoriev I.V."/>
            <person name="Hibbett D.S."/>
            <person name="Martin F."/>
            <person name="Nordberg H.P."/>
            <person name="Cantor M.N."/>
            <person name="Hua S.X."/>
        </authorList>
    </citation>
    <scope>NUCLEOTIDE SEQUENCE [LARGE SCALE GENOMIC DNA]</scope>
    <source>
        <strain evidence="3 4">F 1598</strain>
    </source>
</reference>
<dbReference type="PANTHER" id="PTHR43092">
    <property type="entry name" value="L-CYSTEINE DESULFHYDRASE"/>
    <property type="match status" value="1"/>
</dbReference>
<organism evidence="3 4">
    <name type="scientific">Piloderma croceum (strain F 1598)</name>
    <dbReference type="NCBI Taxonomy" id="765440"/>
    <lineage>
        <taxon>Eukaryota</taxon>
        <taxon>Fungi</taxon>
        <taxon>Dikarya</taxon>
        <taxon>Basidiomycota</taxon>
        <taxon>Agaricomycotina</taxon>
        <taxon>Agaricomycetes</taxon>
        <taxon>Agaricomycetidae</taxon>
        <taxon>Atheliales</taxon>
        <taxon>Atheliaceae</taxon>
        <taxon>Piloderma</taxon>
    </lineage>
</organism>
<dbReference type="InterPro" id="IPR000192">
    <property type="entry name" value="Aminotrans_V_dom"/>
</dbReference>
<dbReference type="STRING" id="765440.A0A0C3B2P1"/>
<dbReference type="Gene3D" id="3.40.640.10">
    <property type="entry name" value="Type I PLP-dependent aspartate aminotransferase-like (Major domain)"/>
    <property type="match status" value="1"/>
</dbReference>